<evidence type="ECO:0000313" key="1">
    <source>
        <dbReference type="EnsemblPlants" id="PGSC0003DMT400088610"/>
    </source>
</evidence>
<dbReference type="Proteomes" id="UP000011115">
    <property type="component" value="Unassembled WGS sequence"/>
</dbReference>
<dbReference type="EnsemblPlants" id="PGSC0003DMT400088610">
    <property type="protein sequence ID" value="PGSC0003DMT400088610"/>
    <property type="gene ID" value="PGSC0003DMG400038181"/>
</dbReference>
<name>M1DGC0_SOLTU</name>
<dbReference type="AlphaFoldDB" id="M1DGC0"/>
<accession>M1DGC0</accession>
<dbReference type="HOGENOM" id="CLU_1470639_0_0_1"/>
<sequence length="184" mass="20489">MGSLFRRYLKKPSGIEARKGQLEQSGTGKSLFIATAKGKMQALGAKVRAAVGMETPPYLMAGKREEESHNLHLSWSGETVQLKFGIEMLKDNTRTQEANAIFLWAIGCKQMDVYANEPSKANYTVVQEFNANAAETGFSGGLVFRVRGKQVLFDYIRINNYYGLLNDDNEVHTTTERKAAKSDL</sequence>
<dbReference type="InParanoid" id="M1DGC0"/>
<dbReference type="Gramene" id="PGSC0003DMT400088610">
    <property type="protein sequence ID" value="PGSC0003DMT400088610"/>
    <property type="gene ID" value="PGSC0003DMG400038181"/>
</dbReference>
<reference evidence="1" key="2">
    <citation type="submission" date="2015-06" db="UniProtKB">
        <authorList>
            <consortium name="EnsemblPlants"/>
        </authorList>
    </citation>
    <scope>IDENTIFICATION</scope>
    <source>
        <strain evidence="1">DM1-3 516 R44</strain>
    </source>
</reference>
<proteinExistence type="predicted"/>
<dbReference type="PaxDb" id="4113-PGSC0003DMT400088610"/>
<reference evidence="2" key="1">
    <citation type="journal article" date="2011" name="Nature">
        <title>Genome sequence and analysis of the tuber crop potato.</title>
        <authorList>
            <consortium name="The Potato Genome Sequencing Consortium"/>
        </authorList>
    </citation>
    <scope>NUCLEOTIDE SEQUENCE [LARGE SCALE GENOMIC DNA]</scope>
    <source>
        <strain evidence="2">cv. DM1-3 516 R44</strain>
    </source>
</reference>
<organism evidence="1 2">
    <name type="scientific">Solanum tuberosum</name>
    <name type="common">Potato</name>
    <dbReference type="NCBI Taxonomy" id="4113"/>
    <lineage>
        <taxon>Eukaryota</taxon>
        <taxon>Viridiplantae</taxon>
        <taxon>Streptophyta</taxon>
        <taxon>Embryophyta</taxon>
        <taxon>Tracheophyta</taxon>
        <taxon>Spermatophyta</taxon>
        <taxon>Magnoliopsida</taxon>
        <taxon>eudicotyledons</taxon>
        <taxon>Gunneridae</taxon>
        <taxon>Pentapetalae</taxon>
        <taxon>asterids</taxon>
        <taxon>lamiids</taxon>
        <taxon>Solanales</taxon>
        <taxon>Solanaceae</taxon>
        <taxon>Solanoideae</taxon>
        <taxon>Solaneae</taxon>
        <taxon>Solanum</taxon>
    </lineage>
</organism>
<keyword evidence="2" id="KW-1185">Reference proteome</keyword>
<protein>
    <submittedName>
        <fullName evidence="1">Uncharacterized protein</fullName>
    </submittedName>
</protein>
<evidence type="ECO:0000313" key="2">
    <source>
        <dbReference type="Proteomes" id="UP000011115"/>
    </source>
</evidence>